<dbReference type="Proteomes" id="UP001150062">
    <property type="component" value="Unassembled WGS sequence"/>
</dbReference>
<organism evidence="1 2">
    <name type="scientific">Anaeramoeba flamelloides</name>
    <dbReference type="NCBI Taxonomy" id="1746091"/>
    <lineage>
        <taxon>Eukaryota</taxon>
        <taxon>Metamonada</taxon>
        <taxon>Anaeramoebidae</taxon>
        <taxon>Anaeramoeba</taxon>
    </lineage>
</organism>
<name>A0ABQ8XS02_9EUKA</name>
<evidence type="ECO:0000313" key="2">
    <source>
        <dbReference type="Proteomes" id="UP001150062"/>
    </source>
</evidence>
<gene>
    <name evidence="1" type="ORF">M0813_28614</name>
</gene>
<evidence type="ECO:0000313" key="1">
    <source>
        <dbReference type="EMBL" id="KAJ6235408.1"/>
    </source>
</evidence>
<reference evidence="1" key="1">
    <citation type="submission" date="2022-08" db="EMBL/GenBank/DDBJ databases">
        <title>Novel sulfate-reducing endosymbionts in the free-living metamonad Anaeramoeba.</title>
        <authorList>
            <person name="Jerlstrom-Hultqvist J."/>
            <person name="Cepicka I."/>
            <person name="Gallot-Lavallee L."/>
            <person name="Salas-Leiva D."/>
            <person name="Curtis B.A."/>
            <person name="Zahonova K."/>
            <person name="Pipaliya S."/>
            <person name="Dacks J."/>
            <person name="Roger A.J."/>
        </authorList>
    </citation>
    <scope>NUCLEOTIDE SEQUENCE</scope>
    <source>
        <strain evidence="1">Schooner1</strain>
    </source>
</reference>
<keyword evidence="2" id="KW-1185">Reference proteome</keyword>
<proteinExistence type="predicted"/>
<accession>A0ABQ8XS02</accession>
<comment type="caution">
    <text evidence="1">The sequence shown here is derived from an EMBL/GenBank/DDBJ whole genome shotgun (WGS) entry which is preliminary data.</text>
</comment>
<dbReference type="EMBL" id="JAOAOG010000259">
    <property type="protein sequence ID" value="KAJ6235408.1"/>
    <property type="molecule type" value="Genomic_DNA"/>
</dbReference>
<sequence>MCQLLIQSNCDIEPEASFREQQKRDTDNYDSDNQTTANTFDLLQIVIDFILNEADPKIKDEKEKIALDYVTTEAFNYAPLQTLLKGHYREIFFEKEFQRLFKNKECAGFEIHGIKCHKQLIQVRTKQDPEEVLKILEKGYSRLKAKTS</sequence>
<protein>
    <submittedName>
        <fullName evidence="1">Uncharacterized protein</fullName>
    </submittedName>
</protein>